<dbReference type="EMBL" id="VCKZ01000191">
    <property type="protein sequence ID" value="TMR34949.1"/>
    <property type="molecule type" value="Genomic_DNA"/>
</dbReference>
<name>A0A5S4GQ54_9ACTN</name>
<evidence type="ECO:0000313" key="2">
    <source>
        <dbReference type="EMBL" id="TMR34949.1"/>
    </source>
</evidence>
<gene>
    <name evidence="2" type="ORF">ETD96_24220</name>
</gene>
<dbReference type="RefSeq" id="WP_138638774.1">
    <property type="nucleotide sequence ID" value="NZ_JASWDG010000029.1"/>
</dbReference>
<sequence>MPARRSVADSAALLRSDAEAVEHATARLRALVQRLKDDPATPPWFTATAEAHITAATTAATDLAAAATHLNTLSRSTARPVTPPPRASHT</sequence>
<comment type="caution">
    <text evidence="2">The sequence shown here is derived from an EMBL/GenBank/DDBJ whole genome shotgun (WGS) entry which is preliminary data.</text>
</comment>
<feature type="region of interest" description="Disordered" evidence="1">
    <location>
        <begin position="71"/>
        <end position="90"/>
    </location>
</feature>
<dbReference type="Proteomes" id="UP000305238">
    <property type="component" value="Unassembled WGS sequence"/>
</dbReference>
<evidence type="ECO:0000256" key="1">
    <source>
        <dbReference type="SAM" id="MobiDB-lite"/>
    </source>
</evidence>
<dbReference type="AlphaFoldDB" id="A0A5S4GQ54"/>
<proteinExistence type="predicted"/>
<evidence type="ECO:0000313" key="3">
    <source>
        <dbReference type="Proteomes" id="UP000305238"/>
    </source>
</evidence>
<reference evidence="2 3" key="1">
    <citation type="submission" date="2019-05" db="EMBL/GenBank/DDBJ databases">
        <title>Draft genome sequence of Actinomadura geliboluensis A8036.</title>
        <authorList>
            <person name="Saricaoglu S."/>
            <person name="Isik K."/>
        </authorList>
    </citation>
    <scope>NUCLEOTIDE SEQUENCE [LARGE SCALE GENOMIC DNA]</scope>
    <source>
        <strain evidence="2 3">A8036</strain>
    </source>
</reference>
<feature type="compositionally biased region" description="Pro residues" evidence="1">
    <location>
        <begin position="81"/>
        <end position="90"/>
    </location>
</feature>
<accession>A0A5S4GQ54</accession>
<protein>
    <submittedName>
        <fullName evidence="2">Uncharacterized protein</fullName>
    </submittedName>
</protein>
<keyword evidence="3" id="KW-1185">Reference proteome</keyword>
<organism evidence="2 3">
    <name type="scientific">Actinomadura geliboluensis</name>
    <dbReference type="NCBI Taxonomy" id="882440"/>
    <lineage>
        <taxon>Bacteria</taxon>
        <taxon>Bacillati</taxon>
        <taxon>Actinomycetota</taxon>
        <taxon>Actinomycetes</taxon>
        <taxon>Streptosporangiales</taxon>
        <taxon>Thermomonosporaceae</taxon>
        <taxon>Actinomadura</taxon>
    </lineage>
</organism>